<evidence type="ECO:0000256" key="1">
    <source>
        <dbReference type="ARBA" id="ARBA00001946"/>
    </source>
</evidence>
<dbReference type="PROSITE" id="PS50883">
    <property type="entry name" value="EAL"/>
    <property type="match status" value="1"/>
</dbReference>
<dbReference type="Gene3D" id="3.40.190.10">
    <property type="entry name" value="Periplasmic binding protein-like II"/>
    <property type="match status" value="2"/>
</dbReference>
<feature type="signal peptide" evidence="6">
    <location>
        <begin position="1"/>
        <end position="21"/>
    </location>
</feature>
<dbReference type="GO" id="GO:0071111">
    <property type="term" value="F:cyclic-guanylate-specific phosphodiesterase activity"/>
    <property type="evidence" value="ECO:0007669"/>
    <property type="project" value="UniProtKB-EC"/>
</dbReference>
<evidence type="ECO:0000259" key="9">
    <source>
        <dbReference type="PROSITE" id="PS50883"/>
    </source>
</evidence>
<evidence type="ECO:0000259" key="8">
    <source>
        <dbReference type="PROSITE" id="PS50113"/>
    </source>
</evidence>
<dbReference type="Proteomes" id="UP000557193">
    <property type="component" value="Unassembled WGS sequence"/>
</dbReference>
<dbReference type="CDD" id="cd00130">
    <property type="entry name" value="PAS"/>
    <property type="match status" value="4"/>
</dbReference>
<dbReference type="FunFam" id="3.30.70.270:FF:000001">
    <property type="entry name" value="Diguanylate cyclase domain protein"/>
    <property type="match status" value="1"/>
</dbReference>
<dbReference type="SMART" id="SM00267">
    <property type="entry name" value="GGDEF"/>
    <property type="match status" value="1"/>
</dbReference>
<dbReference type="GO" id="GO:0071732">
    <property type="term" value="P:cellular response to nitric oxide"/>
    <property type="evidence" value="ECO:0007669"/>
    <property type="project" value="UniProtKB-ARBA"/>
</dbReference>
<feature type="domain" description="PAS" evidence="7">
    <location>
        <begin position="682"/>
        <end position="728"/>
    </location>
</feature>
<dbReference type="InterPro" id="IPR000014">
    <property type="entry name" value="PAS"/>
</dbReference>
<evidence type="ECO:0000313" key="11">
    <source>
        <dbReference type="EMBL" id="MBB6342583.1"/>
    </source>
</evidence>
<dbReference type="InterPro" id="IPR000700">
    <property type="entry name" value="PAS-assoc_C"/>
</dbReference>
<dbReference type="SUPFAM" id="SSF141868">
    <property type="entry name" value="EAL domain-like"/>
    <property type="match status" value="1"/>
</dbReference>
<feature type="domain" description="PAC" evidence="8">
    <location>
        <begin position="511"/>
        <end position="561"/>
    </location>
</feature>
<feature type="domain" description="PAS" evidence="7">
    <location>
        <begin position="562"/>
        <end position="611"/>
    </location>
</feature>
<dbReference type="Gene3D" id="3.30.70.270">
    <property type="match status" value="1"/>
</dbReference>
<feature type="domain" description="PAC" evidence="8">
    <location>
        <begin position="387"/>
        <end position="437"/>
    </location>
</feature>
<dbReference type="NCBIfam" id="TIGR00254">
    <property type="entry name" value="GGDEF"/>
    <property type="match status" value="1"/>
</dbReference>
<dbReference type="InterPro" id="IPR001610">
    <property type="entry name" value="PAC"/>
</dbReference>
<dbReference type="PROSITE" id="PS50113">
    <property type="entry name" value="PAC"/>
    <property type="match status" value="3"/>
</dbReference>
<evidence type="ECO:0000313" key="12">
    <source>
        <dbReference type="Proteomes" id="UP000557193"/>
    </source>
</evidence>
<dbReference type="InterPro" id="IPR013767">
    <property type="entry name" value="PAS_fold"/>
</dbReference>
<dbReference type="EC" id="3.1.4.52" evidence="3"/>
<dbReference type="NCBIfam" id="TIGR00229">
    <property type="entry name" value="sensory_box"/>
    <property type="match status" value="4"/>
</dbReference>
<feature type="domain" description="GGDEF" evidence="10">
    <location>
        <begin position="837"/>
        <end position="970"/>
    </location>
</feature>
<dbReference type="RefSeq" id="WP_184684209.1">
    <property type="nucleotide sequence ID" value="NZ_JACHLL010000005.1"/>
</dbReference>
<dbReference type="PANTHER" id="PTHR44757">
    <property type="entry name" value="DIGUANYLATE CYCLASE DGCP"/>
    <property type="match status" value="1"/>
</dbReference>
<organism evidence="11 12">
    <name type="scientific">Pseudomonas fluvialis</name>
    <dbReference type="NCBI Taxonomy" id="1793966"/>
    <lineage>
        <taxon>Bacteria</taxon>
        <taxon>Pseudomonadati</taxon>
        <taxon>Pseudomonadota</taxon>
        <taxon>Gammaproteobacteria</taxon>
        <taxon>Pseudomonadales</taxon>
        <taxon>Pseudomonadaceae</taxon>
        <taxon>Pseudomonas</taxon>
    </lineage>
</organism>
<reference evidence="11 12" key="1">
    <citation type="submission" date="2020-08" db="EMBL/GenBank/DDBJ databases">
        <title>Functional genomics of gut bacteria from endangered species of beetles.</title>
        <authorList>
            <person name="Carlos-Shanley C."/>
        </authorList>
    </citation>
    <scope>NUCLEOTIDE SEQUENCE [LARGE SCALE GENOMIC DNA]</scope>
    <source>
        <strain evidence="11 12">S00202</strain>
    </source>
</reference>
<dbReference type="SMART" id="SM00062">
    <property type="entry name" value="PBPb"/>
    <property type="match status" value="1"/>
</dbReference>
<comment type="caution">
    <text evidence="11">The sequence shown here is derived from an EMBL/GenBank/DDBJ whole genome shotgun (WGS) entry which is preliminary data.</text>
</comment>
<evidence type="ECO:0000259" key="7">
    <source>
        <dbReference type="PROSITE" id="PS50112"/>
    </source>
</evidence>
<evidence type="ECO:0000259" key="10">
    <source>
        <dbReference type="PROSITE" id="PS50887"/>
    </source>
</evidence>
<gene>
    <name evidence="11" type="ORF">HNP49_002765</name>
</gene>
<accession>A0A7X0BU36</accession>
<comment type="subcellular location">
    <subcellularLocation>
        <location evidence="2">Cell inner membrane</location>
    </subcellularLocation>
</comment>
<dbReference type="InterPro" id="IPR035919">
    <property type="entry name" value="EAL_sf"/>
</dbReference>
<evidence type="ECO:0000256" key="5">
    <source>
        <dbReference type="ARBA" id="ARBA00051114"/>
    </source>
</evidence>
<evidence type="ECO:0000256" key="6">
    <source>
        <dbReference type="SAM" id="SignalP"/>
    </source>
</evidence>
<proteinExistence type="predicted"/>
<feature type="chain" id="PRO_5030993509" description="cyclic-guanylate-specific phosphodiesterase" evidence="6">
    <location>
        <begin position="22"/>
        <end position="1244"/>
    </location>
</feature>
<dbReference type="CDD" id="cd01007">
    <property type="entry name" value="PBP2_BvgS_HisK_like"/>
    <property type="match status" value="1"/>
</dbReference>
<dbReference type="InterPro" id="IPR029787">
    <property type="entry name" value="Nucleotide_cyclase"/>
</dbReference>
<dbReference type="CDD" id="cd01948">
    <property type="entry name" value="EAL"/>
    <property type="match status" value="1"/>
</dbReference>
<comment type="catalytic activity">
    <reaction evidence="5">
        <text>3',3'-c-di-GMP + H2O = 5'-phosphoguanylyl(3'-&gt;5')guanosine + H(+)</text>
        <dbReference type="Rhea" id="RHEA:24902"/>
        <dbReference type="ChEBI" id="CHEBI:15377"/>
        <dbReference type="ChEBI" id="CHEBI:15378"/>
        <dbReference type="ChEBI" id="CHEBI:58754"/>
        <dbReference type="ChEBI" id="CHEBI:58805"/>
        <dbReference type="EC" id="3.1.4.52"/>
    </reaction>
    <physiologicalReaction direction="left-to-right" evidence="5">
        <dbReference type="Rhea" id="RHEA:24903"/>
    </physiologicalReaction>
</comment>
<evidence type="ECO:0000256" key="4">
    <source>
        <dbReference type="ARBA" id="ARBA00022636"/>
    </source>
</evidence>
<dbReference type="Pfam" id="PF08447">
    <property type="entry name" value="PAS_3"/>
    <property type="match status" value="1"/>
</dbReference>
<dbReference type="SUPFAM" id="SSF55785">
    <property type="entry name" value="PYP-like sensor domain (PAS domain)"/>
    <property type="match status" value="4"/>
</dbReference>
<dbReference type="SUPFAM" id="SSF55073">
    <property type="entry name" value="Nucleotide cyclase"/>
    <property type="match status" value="1"/>
</dbReference>
<dbReference type="SMART" id="SM00086">
    <property type="entry name" value="PAC"/>
    <property type="match status" value="3"/>
</dbReference>
<dbReference type="SMART" id="SM00052">
    <property type="entry name" value="EAL"/>
    <property type="match status" value="1"/>
</dbReference>
<dbReference type="EMBL" id="JACHLL010000005">
    <property type="protein sequence ID" value="MBB6342583.1"/>
    <property type="molecule type" value="Genomic_DNA"/>
</dbReference>
<keyword evidence="12" id="KW-1185">Reference proteome</keyword>
<evidence type="ECO:0000256" key="3">
    <source>
        <dbReference type="ARBA" id="ARBA00012282"/>
    </source>
</evidence>
<dbReference type="InterPro" id="IPR035965">
    <property type="entry name" value="PAS-like_dom_sf"/>
</dbReference>
<dbReference type="InterPro" id="IPR013655">
    <property type="entry name" value="PAS_fold_3"/>
</dbReference>
<dbReference type="PROSITE" id="PS50112">
    <property type="entry name" value="PAS"/>
    <property type="match status" value="3"/>
</dbReference>
<dbReference type="PANTHER" id="PTHR44757:SF2">
    <property type="entry name" value="BIOFILM ARCHITECTURE MAINTENANCE PROTEIN MBAA"/>
    <property type="match status" value="1"/>
</dbReference>
<feature type="domain" description="PAS" evidence="7">
    <location>
        <begin position="312"/>
        <end position="384"/>
    </location>
</feature>
<dbReference type="GO" id="GO:0006355">
    <property type="term" value="P:regulation of DNA-templated transcription"/>
    <property type="evidence" value="ECO:0007669"/>
    <property type="project" value="InterPro"/>
</dbReference>
<dbReference type="Gene3D" id="3.30.450.20">
    <property type="entry name" value="PAS domain"/>
    <property type="match status" value="4"/>
</dbReference>
<keyword evidence="6" id="KW-0732">Signal</keyword>
<feature type="domain" description="EAL" evidence="9">
    <location>
        <begin position="979"/>
        <end position="1233"/>
    </location>
</feature>
<dbReference type="InterPro" id="IPR001633">
    <property type="entry name" value="EAL_dom"/>
</dbReference>
<dbReference type="GO" id="GO:0005886">
    <property type="term" value="C:plasma membrane"/>
    <property type="evidence" value="ECO:0007669"/>
    <property type="project" value="UniProtKB-SubCell"/>
</dbReference>
<dbReference type="Pfam" id="PF00989">
    <property type="entry name" value="PAS"/>
    <property type="match status" value="2"/>
</dbReference>
<dbReference type="Pfam" id="PF00990">
    <property type="entry name" value="GGDEF"/>
    <property type="match status" value="1"/>
</dbReference>
<dbReference type="SMART" id="SM00091">
    <property type="entry name" value="PAS"/>
    <property type="match status" value="4"/>
</dbReference>
<dbReference type="PROSITE" id="PS50887">
    <property type="entry name" value="GGDEF"/>
    <property type="match status" value="1"/>
</dbReference>
<dbReference type="AlphaFoldDB" id="A0A7X0BU36"/>
<dbReference type="InterPro" id="IPR001638">
    <property type="entry name" value="Solute-binding_3/MltF_N"/>
</dbReference>
<dbReference type="FunFam" id="3.20.20.450:FF:000001">
    <property type="entry name" value="Cyclic di-GMP phosphodiesterase yahA"/>
    <property type="match status" value="1"/>
</dbReference>
<keyword evidence="4" id="KW-0973">c-di-GMP</keyword>
<dbReference type="Pfam" id="PF13426">
    <property type="entry name" value="PAS_9"/>
    <property type="match status" value="1"/>
</dbReference>
<dbReference type="Gene3D" id="3.20.20.450">
    <property type="entry name" value="EAL domain"/>
    <property type="match status" value="1"/>
</dbReference>
<evidence type="ECO:0000256" key="2">
    <source>
        <dbReference type="ARBA" id="ARBA00004533"/>
    </source>
</evidence>
<protein>
    <recommendedName>
        <fullName evidence="3">cyclic-guanylate-specific phosphodiesterase</fullName>
        <ecNumber evidence="3">3.1.4.52</ecNumber>
    </recommendedName>
</protein>
<dbReference type="Pfam" id="PF00563">
    <property type="entry name" value="EAL"/>
    <property type="match status" value="1"/>
</dbReference>
<dbReference type="CDD" id="cd01949">
    <property type="entry name" value="GGDEF"/>
    <property type="match status" value="1"/>
</dbReference>
<feature type="domain" description="PAC" evidence="8">
    <location>
        <begin position="755"/>
        <end position="807"/>
    </location>
</feature>
<dbReference type="SUPFAM" id="SSF53850">
    <property type="entry name" value="Periplasmic binding protein-like II"/>
    <property type="match status" value="1"/>
</dbReference>
<comment type="cofactor">
    <cofactor evidence="1">
        <name>Mg(2+)</name>
        <dbReference type="ChEBI" id="CHEBI:18420"/>
    </cofactor>
</comment>
<dbReference type="Pfam" id="PF00497">
    <property type="entry name" value="SBP_bac_3"/>
    <property type="match status" value="1"/>
</dbReference>
<sequence length="1244" mass="139487">MARLSVLILLLLSAVTRPAIALDLSDAERAWLAQHPKLRLGVDPAWAPFEYRDRDGRHLGYAADVLSLLSKRLGVEFVLGPRQSWGETLQKAKIDQLDVLSAISATPQRRRYLQFTRPYLTLPIVILSRSDGPQPENIEQLRGLTVAVVSNYASHELLVREHPHLQLLPSATSESAVLSLLLNQADVMVADFASTAWVMRQHKASGLHISGTTPYEFRLAMATPIGQPILASILNKAIADLRPEELTPLQAHWLPNQPNAEADWQTLAGITLPALLTLAVMLLFMRTLIRKNHQLRQEMGHREQLENQLSTSHQQFRNLVENLQAIAWEMDPESLTFTYVSPHARRVLGFAAEHWLRQDFWRQHLHPGDAADILAARQNALLARQDHTLDYRLINNAGHAVWVHDIATFGTDDVQPKLRGLLLDINRERQTEQALRHSEEKFVALFQQCPDLIAVIDRHNGRLLDVNQAFTQHLLIPTQEAIGKTPTELGIWSSRSVGLQLFGELQARQLRNLETDFRRRDGSLFTGEISAKKIELSGVRALMIVVRDISSQQQARKQLIVSEEKFAKAFQALPEGLLISRREDGLVLDINQAMCRISGLEHKDCLGKTTVELGLWNNSEDRGEVLQLLAQNRLPPRIIDLIHRDGRLRRLEVALTAIELNGEPCLLADARDVTEQERMQLQLRQAATVFESTAEAVMITDIHQGISAVNRAFCSISGYEEAEVLGQTPRLLSSGRHDSAFFVAMWHSLAATGSWQGEIWNRRKNGEEFPCWLTISAVKGDDQNISHFVGVFADISSIKQAQARLDYQAHHDSLTGLPNRMLFENRLRAVLHDDEAQQGAVLFIDLDRFKHINDSLGHPVGDELLKGIAVRLREQLRDIDTVARLGGDEFILLLPGIHQIADADRIARKLLDAFKAPFAAGGHELHISASIGISLYPRDGSDVATLVKNADSAMYRSKAKGRNRAEFYTREMTFLANERITLEHELRRALERGELSLHYQPKISLLTQKLVGAEALIRWQHPLFGNIPPDRFIPLAEENGLILPLGEWVLAEAVVQMRRWQDSHEAFGPLSVNLAGEQLKEDRVRSHIQQLLRGSGLDPQRLQLEITESFIMNRTEQALQILHDLKAFGLQLAIDDFGTGYSSLSYLKRLPLDVLKIDKSFVQGLPDDLHDAAIARAIIALGRSMNLTVIAEGVETKAQEAFLALEGCEQIQGFVVSRALTATDFSEHFLTPKAVHGAEQPAPV</sequence>
<dbReference type="InterPro" id="IPR000160">
    <property type="entry name" value="GGDEF_dom"/>
</dbReference>
<name>A0A7X0BU36_9PSED</name>
<dbReference type="InterPro" id="IPR052155">
    <property type="entry name" value="Biofilm_reg_signaling"/>
</dbReference>
<dbReference type="InterPro" id="IPR043128">
    <property type="entry name" value="Rev_trsase/Diguanyl_cyclase"/>
</dbReference>